<dbReference type="InterPro" id="IPR038461">
    <property type="entry name" value="Schlafen_AlbA_2_dom_sf"/>
</dbReference>
<dbReference type="Pfam" id="PF04326">
    <property type="entry name" value="SLFN_AlbA_2"/>
    <property type="match status" value="1"/>
</dbReference>
<dbReference type="Proteomes" id="UP000543224">
    <property type="component" value="Unassembled WGS sequence"/>
</dbReference>
<accession>A0A6V8PT96</accession>
<reference evidence="5 6" key="1">
    <citation type="journal article" date="2020" name="Front. Microbiol.">
        <title>Single-cell genomics of novel Actinobacteria with the Wood-Ljungdahl pathway discovered in a serpentinizing system.</title>
        <authorList>
            <person name="Merino N."/>
            <person name="Kawai M."/>
            <person name="Boyd E.S."/>
            <person name="Colman D.R."/>
            <person name="McGlynn S.E."/>
            <person name="Nealson K.H."/>
            <person name="Kurokawa K."/>
            <person name="Hongoh Y."/>
        </authorList>
    </citation>
    <scope>NUCLEOTIDE SEQUENCE [LARGE SCALE GENOMIC DNA]</scope>
    <source>
        <strain evidence="2 5">S25</strain>
        <strain evidence="3 7">S33</strain>
        <strain evidence="4 6">S43</strain>
    </source>
</reference>
<dbReference type="PANTHER" id="PTHR30595:SF6">
    <property type="entry name" value="SCHLAFEN ALBA-2 DOMAIN-CONTAINING PROTEIN"/>
    <property type="match status" value="1"/>
</dbReference>
<dbReference type="EMBL" id="BLSB01000156">
    <property type="protein sequence ID" value="GFP35628.1"/>
    <property type="molecule type" value="Genomic_DNA"/>
</dbReference>
<evidence type="ECO:0000313" key="7">
    <source>
        <dbReference type="Proteomes" id="UP000591948"/>
    </source>
</evidence>
<keyword evidence="7" id="KW-1185">Reference proteome</keyword>
<organism evidence="4 6">
    <name type="scientific">Candidatus Hakubella thermalkaliphila</name>
    <dbReference type="NCBI Taxonomy" id="2754717"/>
    <lineage>
        <taxon>Bacteria</taxon>
        <taxon>Bacillati</taxon>
        <taxon>Actinomycetota</taxon>
        <taxon>Actinomycetota incertae sedis</taxon>
        <taxon>Candidatus Hakubellales</taxon>
        <taxon>Candidatus Hakubellaceae</taxon>
        <taxon>Candidatus Hakubella</taxon>
    </lineage>
</organism>
<dbReference type="EMBL" id="BLRX01000080">
    <property type="protein sequence ID" value="GFP25386.1"/>
    <property type="molecule type" value="Genomic_DNA"/>
</dbReference>
<dbReference type="AlphaFoldDB" id="A0A6V8PT96"/>
<protein>
    <recommendedName>
        <fullName evidence="1">Schlafen AlbA-2 domain-containing protein</fullName>
    </recommendedName>
</protein>
<gene>
    <name evidence="2" type="ORF">HKBW3S25_00858</name>
    <name evidence="3" type="ORF">HKBW3S33_01527</name>
    <name evidence="4" type="ORF">HKBW3S43_01417</name>
</gene>
<name>A0A6V8PT96_9ACTN</name>
<evidence type="ECO:0000313" key="6">
    <source>
        <dbReference type="Proteomes" id="UP000576480"/>
    </source>
</evidence>
<proteinExistence type="predicted"/>
<evidence type="ECO:0000313" key="5">
    <source>
        <dbReference type="Proteomes" id="UP000543224"/>
    </source>
</evidence>
<dbReference type="EMBL" id="BLRY01000116">
    <property type="protein sequence ID" value="GFP28110.1"/>
    <property type="molecule type" value="Genomic_DNA"/>
</dbReference>
<dbReference type="Proteomes" id="UP000576480">
    <property type="component" value="Unassembled WGS sequence"/>
</dbReference>
<evidence type="ECO:0000313" key="3">
    <source>
        <dbReference type="EMBL" id="GFP28110.1"/>
    </source>
</evidence>
<dbReference type="Proteomes" id="UP000591948">
    <property type="component" value="Unassembled WGS sequence"/>
</dbReference>
<comment type="caution">
    <text evidence="4">The sequence shown here is derived from an EMBL/GenBank/DDBJ whole genome shotgun (WGS) entry which is preliminary data.</text>
</comment>
<dbReference type="RefSeq" id="WP_176230177.1">
    <property type="nucleotide sequence ID" value="NZ_BLRY01000116.1"/>
</dbReference>
<dbReference type="Gene3D" id="3.30.950.30">
    <property type="entry name" value="Schlafen, AAA domain"/>
    <property type="match status" value="1"/>
</dbReference>
<dbReference type="PANTHER" id="PTHR30595">
    <property type="entry name" value="GLPR-RELATED TRANSCRIPTIONAL REPRESSOR"/>
    <property type="match status" value="1"/>
</dbReference>
<dbReference type="InterPro" id="IPR007421">
    <property type="entry name" value="Schlafen_AlbA_2_dom"/>
</dbReference>
<evidence type="ECO:0000313" key="4">
    <source>
        <dbReference type="EMBL" id="GFP35628.1"/>
    </source>
</evidence>
<evidence type="ECO:0000259" key="1">
    <source>
        <dbReference type="Pfam" id="PF04326"/>
    </source>
</evidence>
<feature type="domain" description="Schlafen AlbA-2" evidence="1">
    <location>
        <begin position="11"/>
        <end position="60"/>
    </location>
</feature>
<sequence length="72" mass="7994">MELRAILAESESEGIEFKRSLSDLNRLVEEIAALANTRGGYLVVGVRDDGSVSGLDVRKNTSSFRWGNYNFL</sequence>
<evidence type="ECO:0000313" key="2">
    <source>
        <dbReference type="EMBL" id="GFP25386.1"/>
    </source>
</evidence>